<dbReference type="EMBL" id="FNBI01000003">
    <property type="protein sequence ID" value="SDF33304.1"/>
    <property type="molecule type" value="Genomic_DNA"/>
</dbReference>
<reference evidence="2 3" key="1">
    <citation type="submission" date="2016-10" db="EMBL/GenBank/DDBJ databases">
        <authorList>
            <person name="Varghese N."/>
            <person name="Submissions S."/>
        </authorList>
    </citation>
    <scope>NUCLEOTIDE SEQUENCE [LARGE SCALE GENOMIC DNA]</scope>
    <source>
        <strain evidence="2 3">S7-754</strain>
    </source>
</reference>
<name>A0A1G7K8L6_9SPHN</name>
<sequence length="151" mass="16300">MRPLVPLPVVMLVATMMLGGCERAPAGDYNTARLDAADRAERAHQEKAAQAMVAETQDAVRWKMMAARIDALEREVAALRDTRQMLDATLVADRLARVEAGVVDKPEPVPVAVATPAPRPPVARAVRVPVAKASPTPAKRAARKPLELDLR</sequence>
<dbReference type="Proteomes" id="UP000323502">
    <property type="component" value="Unassembled WGS sequence"/>
</dbReference>
<gene>
    <name evidence="2" type="ORF">SAMN05216557_10311</name>
</gene>
<evidence type="ECO:0000256" key="1">
    <source>
        <dbReference type="SAM" id="MobiDB-lite"/>
    </source>
</evidence>
<proteinExistence type="predicted"/>
<feature type="region of interest" description="Disordered" evidence="1">
    <location>
        <begin position="128"/>
        <end position="151"/>
    </location>
</feature>
<dbReference type="AlphaFoldDB" id="A0A1G7K8L6"/>
<protein>
    <submittedName>
        <fullName evidence="2">Uncharacterized protein</fullName>
    </submittedName>
</protein>
<evidence type="ECO:0000313" key="3">
    <source>
        <dbReference type="Proteomes" id="UP000323502"/>
    </source>
</evidence>
<accession>A0A1G7K8L6</accession>
<dbReference type="PROSITE" id="PS51257">
    <property type="entry name" value="PROKAR_LIPOPROTEIN"/>
    <property type="match status" value="1"/>
</dbReference>
<organism evidence="2 3">
    <name type="scientific">Sphingomonas carotinifaciens</name>
    <dbReference type="NCBI Taxonomy" id="1166323"/>
    <lineage>
        <taxon>Bacteria</taxon>
        <taxon>Pseudomonadati</taxon>
        <taxon>Pseudomonadota</taxon>
        <taxon>Alphaproteobacteria</taxon>
        <taxon>Sphingomonadales</taxon>
        <taxon>Sphingomonadaceae</taxon>
        <taxon>Sphingomonas</taxon>
    </lineage>
</organism>
<keyword evidence="3" id="KW-1185">Reference proteome</keyword>
<evidence type="ECO:0000313" key="2">
    <source>
        <dbReference type="EMBL" id="SDF33304.1"/>
    </source>
</evidence>